<feature type="non-terminal residue" evidence="2">
    <location>
        <position position="48"/>
    </location>
</feature>
<reference evidence="2" key="1">
    <citation type="submission" date="2022-07" db="EMBL/GenBank/DDBJ databases">
        <title>Genome analysis of Parmales, a sister group of diatoms, reveals the evolutionary specialization of diatoms from phago-mixotrophs to photoautotrophs.</title>
        <authorList>
            <person name="Ban H."/>
            <person name="Sato S."/>
            <person name="Yoshikawa S."/>
            <person name="Kazumasa Y."/>
            <person name="Nakamura Y."/>
            <person name="Ichinomiya M."/>
            <person name="Saitoh K."/>
            <person name="Sato N."/>
            <person name="Blanc-Mathieu R."/>
            <person name="Endo H."/>
            <person name="Kuwata A."/>
            <person name="Ogata H."/>
        </authorList>
    </citation>
    <scope>NUCLEOTIDE SEQUENCE</scope>
</reference>
<sequence length="48" mass="5027">MCDDSRHLRDTGGSTGRDTGRSTGRDMGGSAGRDMGESGQGHVLDMDK</sequence>
<proteinExistence type="predicted"/>
<dbReference type="AlphaFoldDB" id="A0A9W7DKP1"/>
<name>A0A9W7DKP1_9STRA</name>
<organism evidence="2 3">
    <name type="scientific">Triparma retinervis</name>
    <dbReference type="NCBI Taxonomy" id="2557542"/>
    <lineage>
        <taxon>Eukaryota</taxon>
        <taxon>Sar</taxon>
        <taxon>Stramenopiles</taxon>
        <taxon>Ochrophyta</taxon>
        <taxon>Bolidophyceae</taxon>
        <taxon>Parmales</taxon>
        <taxon>Triparmaceae</taxon>
        <taxon>Triparma</taxon>
    </lineage>
</organism>
<dbReference type="EMBL" id="BRXZ01003059">
    <property type="protein sequence ID" value="GMH46608.1"/>
    <property type="molecule type" value="Genomic_DNA"/>
</dbReference>
<accession>A0A9W7DKP1</accession>
<evidence type="ECO:0000313" key="2">
    <source>
        <dbReference type="EMBL" id="GMH46608.1"/>
    </source>
</evidence>
<comment type="caution">
    <text evidence="2">The sequence shown here is derived from an EMBL/GenBank/DDBJ whole genome shotgun (WGS) entry which is preliminary data.</text>
</comment>
<dbReference type="Proteomes" id="UP001165082">
    <property type="component" value="Unassembled WGS sequence"/>
</dbReference>
<protein>
    <submittedName>
        <fullName evidence="2">Uncharacterized protein</fullName>
    </submittedName>
</protein>
<keyword evidence="3" id="KW-1185">Reference proteome</keyword>
<gene>
    <name evidence="2" type="ORF">TrRE_jg8809</name>
</gene>
<evidence type="ECO:0000313" key="3">
    <source>
        <dbReference type="Proteomes" id="UP001165082"/>
    </source>
</evidence>
<feature type="region of interest" description="Disordered" evidence="1">
    <location>
        <begin position="1"/>
        <end position="48"/>
    </location>
</feature>
<evidence type="ECO:0000256" key="1">
    <source>
        <dbReference type="SAM" id="MobiDB-lite"/>
    </source>
</evidence>
<feature type="compositionally biased region" description="Basic and acidic residues" evidence="1">
    <location>
        <begin position="1"/>
        <end position="10"/>
    </location>
</feature>